<accession>A0ABU3NT89</accession>
<comment type="caution">
    <text evidence="2">The sequence shown here is derived from an EMBL/GenBank/DDBJ whole genome shotgun (WGS) entry which is preliminary data.</text>
</comment>
<dbReference type="Pfam" id="PF01381">
    <property type="entry name" value="HTH_3"/>
    <property type="match status" value="1"/>
</dbReference>
<dbReference type="RefSeq" id="WP_413778599.1">
    <property type="nucleotide sequence ID" value="NZ_JAUOZS010000001.1"/>
</dbReference>
<dbReference type="SUPFAM" id="SSF47413">
    <property type="entry name" value="lambda repressor-like DNA-binding domains"/>
    <property type="match status" value="1"/>
</dbReference>
<dbReference type="InterPro" id="IPR036286">
    <property type="entry name" value="LexA/Signal_pep-like_sf"/>
</dbReference>
<dbReference type="CDD" id="cd00093">
    <property type="entry name" value="HTH_XRE"/>
    <property type="match status" value="1"/>
</dbReference>
<dbReference type="InterPro" id="IPR001387">
    <property type="entry name" value="Cro/C1-type_HTH"/>
</dbReference>
<dbReference type="PANTHER" id="PTHR33516:SF2">
    <property type="entry name" value="LEXA REPRESSOR-RELATED"/>
    <property type="match status" value="1"/>
</dbReference>
<dbReference type="PROSITE" id="PS50943">
    <property type="entry name" value="HTH_CROC1"/>
    <property type="match status" value="1"/>
</dbReference>
<organism evidence="2 3">
    <name type="scientific">Anaeroselena agilis</name>
    <dbReference type="NCBI Taxonomy" id="3063788"/>
    <lineage>
        <taxon>Bacteria</taxon>
        <taxon>Bacillati</taxon>
        <taxon>Bacillota</taxon>
        <taxon>Negativicutes</taxon>
        <taxon>Acetonemataceae</taxon>
        <taxon>Anaeroselena</taxon>
    </lineage>
</organism>
<dbReference type="CDD" id="cd06529">
    <property type="entry name" value="S24_LexA-like"/>
    <property type="match status" value="1"/>
</dbReference>
<gene>
    <name evidence="2" type="ORF">Q4T40_02160</name>
</gene>
<reference evidence="2 3" key="1">
    <citation type="submission" date="2023-07" db="EMBL/GenBank/DDBJ databases">
        <title>The novel representative of Negativicutes class, Anaeroselena agilis gen. nov. sp. nov.</title>
        <authorList>
            <person name="Prokofeva M.I."/>
            <person name="Elcheninov A.G."/>
            <person name="Klyukina A."/>
            <person name="Kublanov I.V."/>
            <person name="Frolov E.N."/>
            <person name="Podosokorskaya O.A."/>
        </authorList>
    </citation>
    <scope>NUCLEOTIDE SEQUENCE [LARGE SCALE GENOMIC DNA]</scope>
    <source>
        <strain evidence="2 3">4137-cl</strain>
    </source>
</reference>
<dbReference type="SUPFAM" id="SSF51306">
    <property type="entry name" value="LexA/Signal peptidase"/>
    <property type="match status" value="1"/>
</dbReference>
<dbReference type="Gene3D" id="2.10.109.10">
    <property type="entry name" value="Umud Fragment, subunit A"/>
    <property type="match status" value="1"/>
</dbReference>
<protein>
    <submittedName>
        <fullName evidence="2">S24 family peptidase</fullName>
    </submittedName>
</protein>
<feature type="domain" description="HTH cro/C1-type" evidence="1">
    <location>
        <begin position="11"/>
        <end position="66"/>
    </location>
</feature>
<proteinExistence type="predicted"/>
<dbReference type="Pfam" id="PF00717">
    <property type="entry name" value="Peptidase_S24"/>
    <property type="match status" value="1"/>
</dbReference>
<dbReference type="InterPro" id="IPR039418">
    <property type="entry name" value="LexA-like"/>
</dbReference>
<dbReference type="InterPro" id="IPR050077">
    <property type="entry name" value="LexA_repressor"/>
</dbReference>
<dbReference type="Proteomes" id="UP001254848">
    <property type="component" value="Unassembled WGS sequence"/>
</dbReference>
<dbReference type="SMART" id="SM00530">
    <property type="entry name" value="HTH_XRE"/>
    <property type="match status" value="1"/>
</dbReference>
<dbReference type="InterPro" id="IPR010982">
    <property type="entry name" value="Lambda_DNA-bd_dom_sf"/>
</dbReference>
<evidence type="ECO:0000313" key="3">
    <source>
        <dbReference type="Proteomes" id="UP001254848"/>
    </source>
</evidence>
<dbReference type="Gene3D" id="1.10.260.40">
    <property type="entry name" value="lambda repressor-like DNA-binding domains"/>
    <property type="match status" value="1"/>
</dbReference>
<dbReference type="PANTHER" id="PTHR33516">
    <property type="entry name" value="LEXA REPRESSOR"/>
    <property type="match status" value="1"/>
</dbReference>
<keyword evidence="3" id="KW-1185">Reference proteome</keyword>
<evidence type="ECO:0000259" key="1">
    <source>
        <dbReference type="PROSITE" id="PS50943"/>
    </source>
</evidence>
<dbReference type="InterPro" id="IPR015927">
    <property type="entry name" value="Peptidase_S24_S26A/B/C"/>
</dbReference>
<evidence type="ECO:0000313" key="2">
    <source>
        <dbReference type="EMBL" id="MDT8900039.1"/>
    </source>
</evidence>
<name>A0ABU3NT89_9FIRM</name>
<sequence>MENKLSVGQLFKDLRIKAGYKTQKELSVASGVSQTTLSRIEADIQKPLPNTLMALSKYLRVSYAELMINAGYFNGMSEEKKELVADFFDDHSRLTNAIENAIITISKRGKYSDEFSREVIDLIEVESRNFRQKHEVSFAYTPGGIRKILNELDLDIDSKIDFLAMLNRVKDKQASLLEHRDNDDTTIPVLGKVRPDVPLLDEANWEEQTQHPEGIKADFAARAAGYNMLYAGILDGDMILFRECLEPYNGEVVAIRYLNEITNINLRYFIKKDGQVLLRSANPEYEDIELNGDYQIIGVMVGLIRESPPSLFDYEFMLTAKSEVNDRWTKTIMSATELGVTPEAIQNMIEMHVTMALNLTKKK</sequence>
<dbReference type="EMBL" id="JAUOZS010000001">
    <property type="protein sequence ID" value="MDT8900039.1"/>
    <property type="molecule type" value="Genomic_DNA"/>
</dbReference>